<dbReference type="SUPFAM" id="SSF116726">
    <property type="entry name" value="TrkA C-terminal domain-like"/>
    <property type="match status" value="1"/>
</dbReference>
<organism evidence="3 4">
    <name type="scientific">Allisonella histaminiformans</name>
    <dbReference type="NCBI Taxonomy" id="209880"/>
    <lineage>
        <taxon>Bacteria</taxon>
        <taxon>Bacillati</taxon>
        <taxon>Bacillota</taxon>
        <taxon>Negativicutes</taxon>
        <taxon>Veillonellales</taxon>
        <taxon>Veillonellaceae</taxon>
        <taxon>Allisonella</taxon>
    </lineage>
</organism>
<evidence type="ECO:0000313" key="4">
    <source>
        <dbReference type="Proteomes" id="UP000199689"/>
    </source>
</evidence>
<accession>A0A1G5W6K0</accession>
<dbReference type="Gene3D" id="3.30.70.1450">
    <property type="entry name" value="Regulator of K+ conductance, C-terminal domain"/>
    <property type="match status" value="1"/>
</dbReference>
<dbReference type="EMBL" id="FMXA01000014">
    <property type="protein sequence ID" value="SDA53728.1"/>
    <property type="molecule type" value="Genomic_DNA"/>
</dbReference>
<evidence type="ECO:0000313" key="3">
    <source>
        <dbReference type="EMBL" id="SDA53728.1"/>
    </source>
</evidence>
<dbReference type="PROSITE" id="PS51201">
    <property type="entry name" value="RCK_N"/>
    <property type="match status" value="1"/>
</dbReference>
<dbReference type="Pfam" id="PF02080">
    <property type="entry name" value="TrkA_C"/>
    <property type="match status" value="1"/>
</dbReference>
<dbReference type="InterPro" id="IPR050721">
    <property type="entry name" value="Trk_Ktr_HKT_K-transport"/>
</dbReference>
<dbReference type="Proteomes" id="UP000199689">
    <property type="component" value="Unassembled WGS sequence"/>
</dbReference>
<reference evidence="3 4" key="1">
    <citation type="submission" date="2016-10" db="EMBL/GenBank/DDBJ databases">
        <authorList>
            <person name="de Groot N.N."/>
        </authorList>
    </citation>
    <scope>NUCLEOTIDE SEQUENCE [LARGE SCALE GENOMIC DNA]</scope>
    <source>
        <strain evidence="3 4">DSM 15230</strain>
    </source>
</reference>
<name>A0A1G5W6K0_9FIRM</name>
<dbReference type="SUPFAM" id="SSF51735">
    <property type="entry name" value="NAD(P)-binding Rossmann-fold domains"/>
    <property type="match status" value="1"/>
</dbReference>
<dbReference type="STRING" id="209880.SAMN02910343_01171"/>
<evidence type="ECO:0000259" key="1">
    <source>
        <dbReference type="PROSITE" id="PS51201"/>
    </source>
</evidence>
<dbReference type="GO" id="GO:0006813">
    <property type="term" value="P:potassium ion transport"/>
    <property type="evidence" value="ECO:0007669"/>
    <property type="project" value="InterPro"/>
</dbReference>
<dbReference type="PROSITE" id="PS51202">
    <property type="entry name" value="RCK_C"/>
    <property type="match status" value="1"/>
</dbReference>
<dbReference type="PANTHER" id="PTHR43833">
    <property type="entry name" value="POTASSIUM CHANNEL PROTEIN 2-RELATED-RELATED"/>
    <property type="match status" value="1"/>
</dbReference>
<dbReference type="GO" id="GO:0008324">
    <property type="term" value="F:monoatomic cation transmembrane transporter activity"/>
    <property type="evidence" value="ECO:0007669"/>
    <property type="project" value="InterPro"/>
</dbReference>
<dbReference type="OrthoDB" id="9776294at2"/>
<dbReference type="InterPro" id="IPR003148">
    <property type="entry name" value="RCK_N"/>
</dbReference>
<keyword evidence="4" id="KW-1185">Reference proteome</keyword>
<dbReference type="AlphaFoldDB" id="A0A1G5W6K0"/>
<feature type="domain" description="RCK C-terminal" evidence="2">
    <location>
        <begin position="136"/>
        <end position="220"/>
    </location>
</feature>
<dbReference type="InterPro" id="IPR036291">
    <property type="entry name" value="NAD(P)-bd_dom_sf"/>
</dbReference>
<sequence length="221" mass="24072">MNKKLIFFVAGLGRFGESVATTLENMGYEVMAMDLDEDVVQNLSSTLGYVVCADASEEKNLQAIGAGNADVAVVALGDMSASLLSTLILKEMGVKKIVVKALSKMHGKMLTKIGADKIIYSEHEMGIRVAHNLVNPGLVDYIEMDNDLSVFSIRVPSGWVGKDLKHLNVRNKYNITVVAIRRGEKTMVNPNPELKLQVDDMMIILGDNESVKKATETIGNS</sequence>
<gene>
    <name evidence="3" type="ORF">SAMN02910343_01171</name>
</gene>
<dbReference type="PANTHER" id="PTHR43833:SF7">
    <property type="entry name" value="KTR SYSTEM POTASSIUM UPTAKE PROTEIN C"/>
    <property type="match status" value="1"/>
</dbReference>
<dbReference type="Pfam" id="PF02254">
    <property type="entry name" value="TrkA_N"/>
    <property type="match status" value="1"/>
</dbReference>
<protein>
    <submittedName>
        <fullName evidence="3">Trk system potassium uptake protein TrkA</fullName>
    </submittedName>
</protein>
<dbReference type="InterPro" id="IPR006037">
    <property type="entry name" value="RCK_C"/>
</dbReference>
<dbReference type="GeneID" id="87756187"/>
<feature type="domain" description="RCK N-terminal" evidence="1">
    <location>
        <begin position="3"/>
        <end position="119"/>
    </location>
</feature>
<dbReference type="InterPro" id="IPR036721">
    <property type="entry name" value="RCK_C_sf"/>
</dbReference>
<proteinExistence type="predicted"/>
<dbReference type="Gene3D" id="3.40.50.720">
    <property type="entry name" value="NAD(P)-binding Rossmann-like Domain"/>
    <property type="match status" value="1"/>
</dbReference>
<dbReference type="RefSeq" id="WP_091364761.1">
    <property type="nucleotide sequence ID" value="NZ_FMXA01000014.1"/>
</dbReference>
<evidence type="ECO:0000259" key="2">
    <source>
        <dbReference type="PROSITE" id="PS51202"/>
    </source>
</evidence>